<dbReference type="InterPro" id="IPR036397">
    <property type="entry name" value="RNaseH_sf"/>
</dbReference>
<evidence type="ECO:0000313" key="2">
    <source>
        <dbReference type="Proteomes" id="UP001303046"/>
    </source>
</evidence>
<evidence type="ECO:0000313" key="1">
    <source>
        <dbReference type="EMBL" id="KAK6747991.1"/>
    </source>
</evidence>
<proteinExistence type="predicted"/>
<gene>
    <name evidence="1" type="primary">Necator_chrIV.g14209</name>
    <name evidence="1" type="ORF">RB195_000915</name>
</gene>
<reference evidence="1 2" key="1">
    <citation type="submission" date="2023-08" db="EMBL/GenBank/DDBJ databases">
        <title>A Necator americanus chromosomal reference genome.</title>
        <authorList>
            <person name="Ilik V."/>
            <person name="Petrzelkova K.J."/>
            <person name="Pardy F."/>
            <person name="Fuh T."/>
            <person name="Niatou-Singa F.S."/>
            <person name="Gouil Q."/>
            <person name="Baker L."/>
            <person name="Ritchie M.E."/>
            <person name="Jex A.R."/>
            <person name="Gazzola D."/>
            <person name="Li H."/>
            <person name="Toshio Fujiwara R."/>
            <person name="Zhan B."/>
            <person name="Aroian R.V."/>
            <person name="Pafco B."/>
            <person name="Schwarz E.M."/>
        </authorList>
    </citation>
    <scope>NUCLEOTIDE SEQUENCE [LARGE SCALE GENOMIC DNA]</scope>
    <source>
        <strain evidence="1 2">Aroian</strain>
        <tissue evidence="1">Whole animal</tissue>
    </source>
</reference>
<name>A0ABR1DD81_NECAM</name>
<dbReference type="EMBL" id="JAVFWL010000004">
    <property type="protein sequence ID" value="KAK6747991.1"/>
    <property type="molecule type" value="Genomic_DNA"/>
</dbReference>
<accession>A0ABR1DD81</accession>
<organism evidence="1 2">
    <name type="scientific">Necator americanus</name>
    <name type="common">Human hookworm</name>
    <dbReference type="NCBI Taxonomy" id="51031"/>
    <lineage>
        <taxon>Eukaryota</taxon>
        <taxon>Metazoa</taxon>
        <taxon>Ecdysozoa</taxon>
        <taxon>Nematoda</taxon>
        <taxon>Chromadorea</taxon>
        <taxon>Rhabditida</taxon>
        <taxon>Rhabditina</taxon>
        <taxon>Rhabditomorpha</taxon>
        <taxon>Strongyloidea</taxon>
        <taxon>Ancylostomatidae</taxon>
        <taxon>Bunostominae</taxon>
        <taxon>Necator</taxon>
    </lineage>
</organism>
<dbReference type="Proteomes" id="UP001303046">
    <property type="component" value="Unassembled WGS sequence"/>
</dbReference>
<protein>
    <submittedName>
        <fullName evidence="1">Uncharacterized protein</fullName>
    </submittedName>
</protein>
<keyword evidence="2" id="KW-1185">Reference proteome</keyword>
<comment type="caution">
    <text evidence="1">The sequence shown here is derived from an EMBL/GenBank/DDBJ whole genome shotgun (WGS) entry which is preliminary data.</text>
</comment>
<sequence length="118" mass="13516">MGTKSSTFYLSKDWGPACGAKTTIHFPEDEDKIDEGIVAYKQPDLIPLDFSVSDLIEESQRNGEVKNLVFLRKELTKIWNNVDVNYRCRTIDLMKHRTDACIKADGGHFENCNYKNNV</sequence>
<dbReference type="Gene3D" id="3.30.420.10">
    <property type="entry name" value="Ribonuclease H-like superfamily/Ribonuclease H"/>
    <property type="match status" value="1"/>
</dbReference>